<protein>
    <submittedName>
        <fullName evidence="2">Uncharacterized protein</fullName>
    </submittedName>
</protein>
<evidence type="ECO:0000256" key="1">
    <source>
        <dbReference type="SAM" id="MobiDB-lite"/>
    </source>
</evidence>
<comment type="caution">
    <text evidence="2">The sequence shown here is derived from an EMBL/GenBank/DDBJ whole genome shotgun (WGS) entry which is preliminary data.</text>
</comment>
<dbReference type="AlphaFoldDB" id="A0AAN7HS64"/>
<reference evidence="2" key="2">
    <citation type="submission" date="2023-05" db="EMBL/GenBank/DDBJ databases">
        <authorList>
            <consortium name="Lawrence Berkeley National Laboratory"/>
            <person name="Steindorff A."/>
            <person name="Hensen N."/>
            <person name="Bonometti L."/>
            <person name="Westerberg I."/>
            <person name="Brannstrom I.O."/>
            <person name="Guillou S."/>
            <person name="Cros-Aarteil S."/>
            <person name="Calhoun S."/>
            <person name="Haridas S."/>
            <person name="Kuo A."/>
            <person name="Mondo S."/>
            <person name="Pangilinan J."/>
            <person name="Riley R."/>
            <person name="Labutti K."/>
            <person name="Andreopoulos B."/>
            <person name="Lipzen A."/>
            <person name="Chen C."/>
            <person name="Yanf M."/>
            <person name="Daum C."/>
            <person name="Ng V."/>
            <person name="Clum A."/>
            <person name="Ohm R."/>
            <person name="Martin F."/>
            <person name="Silar P."/>
            <person name="Natvig D."/>
            <person name="Lalanne C."/>
            <person name="Gautier V."/>
            <person name="Ament-Velasquez S.L."/>
            <person name="Kruys A."/>
            <person name="Hutchinson M.I."/>
            <person name="Powell A.J."/>
            <person name="Barry K."/>
            <person name="Miller A.N."/>
            <person name="Grigoriev I.V."/>
            <person name="Debuchy R."/>
            <person name="Gladieux P."/>
            <person name="Thoren M.H."/>
            <person name="Johannesson H."/>
        </authorList>
    </citation>
    <scope>NUCLEOTIDE SEQUENCE</scope>
    <source>
        <strain evidence="2">CBS 359.72</strain>
    </source>
</reference>
<proteinExistence type="predicted"/>
<sequence>MDIGKQLFGTRNKLRLGQIYAVWHFLNAIYNEGRTGYINALDTRLGKTMVALAIVAVLYTVELMGLLCRRDPGNYKLSDHFGYQHYVCQSGSLISAIHSRLAQGITVFLMPNTAVEGAEEAGRRFLEEVIQLPDRSNWDFVNVIGHESIGKLKGKLFGQPADTNIKIQVVKMPVSSGSRAKEAEFGNKKPKKNPFGSLNNDLKTYKSGADVQDIAIERIEFPADRNESILLDRADIATMFSRLALSGGFLSQLYRATFVHPFQLRKADVGQETLNIIN</sequence>
<dbReference type="Proteomes" id="UP001303647">
    <property type="component" value="Unassembled WGS sequence"/>
</dbReference>
<evidence type="ECO:0000313" key="3">
    <source>
        <dbReference type="Proteomes" id="UP001303647"/>
    </source>
</evidence>
<evidence type="ECO:0000313" key="2">
    <source>
        <dbReference type="EMBL" id="KAK4249124.1"/>
    </source>
</evidence>
<feature type="non-terminal residue" evidence="2">
    <location>
        <position position="278"/>
    </location>
</feature>
<organism evidence="2 3">
    <name type="scientific">Corynascus novoguineensis</name>
    <dbReference type="NCBI Taxonomy" id="1126955"/>
    <lineage>
        <taxon>Eukaryota</taxon>
        <taxon>Fungi</taxon>
        <taxon>Dikarya</taxon>
        <taxon>Ascomycota</taxon>
        <taxon>Pezizomycotina</taxon>
        <taxon>Sordariomycetes</taxon>
        <taxon>Sordariomycetidae</taxon>
        <taxon>Sordariales</taxon>
        <taxon>Chaetomiaceae</taxon>
        <taxon>Corynascus</taxon>
    </lineage>
</organism>
<keyword evidence="3" id="KW-1185">Reference proteome</keyword>
<dbReference type="EMBL" id="MU857628">
    <property type="protein sequence ID" value="KAK4249124.1"/>
    <property type="molecule type" value="Genomic_DNA"/>
</dbReference>
<accession>A0AAN7HS64</accession>
<name>A0AAN7HS64_9PEZI</name>
<feature type="region of interest" description="Disordered" evidence="1">
    <location>
        <begin position="180"/>
        <end position="199"/>
    </location>
</feature>
<reference evidence="2" key="1">
    <citation type="journal article" date="2023" name="Mol. Phylogenet. Evol.">
        <title>Genome-scale phylogeny and comparative genomics of the fungal order Sordariales.</title>
        <authorList>
            <person name="Hensen N."/>
            <person name="Bonometti L."/>
            <person name="Westerberg I."/>
            <person name="Brannstrom I.O."/>
            <person name="Guillou S."/>
            <person name="Cros-Aarteil S."/>
            <person name="Calhoun S."/>
            <person name="Haridas S."/>
            <person name="Kuo A."/>
            <person name="Mondo S."/>
            <person name="Pangilinan J."/>
            <person name="Riley R."/>
            <person name="LaButti K."/>
            <person name="Andreopoulos B."/>
            <person name="Lipzen A."/>
            <person name="Chen C."/>
            <person name="Yan M."/>
            <person name="Daum C."/>
            <person name="Ng V."/>
            <person name="Clum A."/>
            <person name="Steindorff A."/>
            <person name="Ohm R.A."/>
            <person name="Martin F."/>
            <person name="Silar P."/>
            <person name="Natvig D.O."/>
            <person name="Lalanne C."/>
            <person name="Gautier V."/>
            <person name="Ament-Velasquez S.L."/>
            <person name="Kruys A."/>
            <person name="Hutchinson M.I."/>
            <person name="Powell A.J."/>
            <person name="Barry K."/>
            <person name="Miller A.N."/>
            <person name="Grigoriev I.V."/>
            <person name="Debuchy R."/>
            <person name="Gladieux P."/>
            <person name="Hiltunen Thoren M."/>
            <person name="Johannesson H."/>
        </authorList>
    </citation>
    <scope>NUCLEOTIDE SEQUENCE</scope>
    <source>
        <strain evidence="2">CBS 359.72</strain>
    </source>
</reference>
<gene>
    <name evidence="2" type="ORF">C7999DRAFT_30493</name>
</gene>